<dbReference type="Proteomes" id="UP000002058">
    <property type="component" value="Unassembled WGS sequence"/>
</dbReference>
<feature type="compositionally biased region" description="Basic and acidic residues" evidence="1">
    <location>
        <begin position="1"/>
        <end position="24"/>
    </location>
</feature>
<protein>
    <submittedName>
        <fullName evidence="2">Uncharacterized protein</fullName>
    </submittedName>
</protein>
<name>C4JNW3_UNCRE</name>
<keyword evidence="3" id="KW-1185">Reference proteome</keyword>
<sequence>MSREERRPRRSTVEGDAEKSRDEPGTSNESWGRSKKTPMLDSRPLDPSEVLAGREIGVASAEGEASREEEASRQVGCGGRWESSGAHHNQRRALQKGETVIYDYSVRAHAWHSRANHWSAFGAELVLNTAIGINTCSSGMATTNGVLFPFSTPYILHDLCRPNLLVAQYGVLAKARASESKSLYRYMAKLQKLRLELQSGDRARMRVT</sequence>
<dbReference type="RefSeq" id="XP_002544916.1">
    <property type="nucleotide sequence ID" value="XM_002544870.1"/>
</dbReference>
<dbReference type="KEGG" id="ure:UREG_04433"/>
<dbReference type="GeneID" id="8441032"/>
<gene>
    <name evidence="2" type="ORF">UREG_04433</name>
</gene>
<proteinExistence type="predicted"/>
<organism evidence="2 3">
    <name type="scientific">Uncinocarpus reesii (strain UAMH 1704)</name>
    <dbReference type="NCBI Taxonomy" id="336963"/>
    <lineage>
        <taxon>Eukaryota</taxon>
        <taxon>Fungi</taxon>
        <taxon>Dikarya</taxon>
        <taxon>Ascomycota</taxon>
        <taxon>Pezizomycotina</taxon>
        <taxon>Eurotiomycetes</taxon>
        <taxon>Eurotiomycetidae</taxon>
        <taxon>Onygenales</taxon>
        <taxon>Onygenaceae</taxon>
        <taxon>Uncinocarpus</taxon>
    </lineage>
</organism>
<accession>C4JNW3</accession>
<reference evidence="3" key="1">
    <citation type="journal article" date="2009" name="Genome Res.">
        <title>Comparative genomic analyses of the human fungal pathogens Coccidioides and their relatives.</title>
        <authorList>
            <person name="Sharpton T.J."/>
            <person name="Stajich J.E."/>
            <person name="Rounsley S.D."/>
            <person name="Gardner M.J."/>
            <person name="Wortman J.R."/>
            <person name="Jordar V.S."/>
            <person name="Maiti R."/>
            <person name="Kodira C.D."/>
            <person name="Neafsey D.E."/>
            <person name="Zeng Q."/>
            <person name="Hung C.-Y."/>
            <person name="McMahan C."/>
            <person name="Muszewska A."/>
            <person name="Grynberg M."/>
            <person name="Mandel M.A."/>
            <person name="Kellner E.M."/>
            <person name="Barker B.M."/>
            <person name="Galgiani J.N."/>
            <person name="Orbach M.J."/>
            <person name="Kirkland T.N."/>
            <person name="Cole G.T."/>
            <person name="Henn M.R."/>
            <person name="Birren B.W."/>
            <person name="Taylor J.W."/>
        </authorList>
    </citation>
    <scope>NUCLEOTIDE SEQUENCE [LARGE SCALE GENOMIC DNA]</scope>
    <source>
        <strain evidence="3">UAMH 1704</strain>
    </source>
</reference>
<feature type="region of interest" description="Disordered" evidence="1">
    <location>
        <begin position="1"/>
        <end position="92"/>
    </location>
</feature>
<dbReference type="InParanoid" id="C4JNW3"/>
<dbReference type="VEuPathDB" id="FungiDB:UREG_04433"/>
<dbReference type="AlphaFoldDB" id="C4JNW3"/>
<dbReference type="HOGENOM" id="CLU_1321767_0_0_1"/>
<evidence type="ECO:0000313" key="2">
    <source>
        <dbReference type="EMBL" id="EEP79587.1"/>
    </source>
</evidence>
<dbReference type="EMBL" id="CH476616">
    <property type="protein sequence ID" value="EEP79587.1"/>
    <property type="molecule type" value="Genomic_DNA"/>
</dbReference>
<evidence type="ECO:0000256" key="1">
    <source>
        <dbReference type="SAM" id="MobiDB-lite"/>
    </source>
</evidence>
<evidence type="ECO:0000313" key="3">
    <source>
        <dbReference type="Proteomes" id="UP000002058"/>
    </source>
</evidence>